<evidence type="ECO:0000313" key="2">
    <source>
        <dbReference type="EMBL" id="XDQ50257.1"/>
    </source>
</evidence>
<evidence type="ECO:0000256" key="1">
    <source>
        <dbReference type="SAM" id="MobiDB-lite"/>
    </source>
</evidence>
<dbReference type="EMBL" id="CP163443">
    <property type="protein sequence ID" value="XDQ50257.1"/>
    <property type="molecule type" value="Genomic_DNA"/>
</dbReference>
<protein>
    <submittedName>
        <fullName evidence="2">Uncharacterized protein</fullName>
    </submittedName>
</protein>
<dbReference type="RefSeq" id="WP_369243614.1">
    <property type="nucleotide sequence ID" value="NZ_CP163443.1"/>
</dbReference>
<proteinExistence type="predicted"/>
<accession>A0AB39R7K1</accession>
<organism evidence="2">
    <name type="scientific">Streptomyces sp. R41</name>
    <dbReference type="NCBI Taxonomy" id="3238632"/>
    <lineage>
        <taxon>Bacteria</taxon>
        <taxon>Bacillati</taxon>
        <taxon>Actinomycetota</taxon>
        <taxon>Actinomycetes</taxon>
        <taxon>Kitasatosporales</taxon>
        <taxon>Streptomycetaceae</taxon>
        <taxon>Streptomyces</taxon>
    </lineage>
</organism>
<feature type="region of interest" description="Disordered" evidence="1">
    <location>
        <begin position="64"/>
        <end position="94"/>
    </location>
</feature>
<reference evidence="2" key="1">
    <citation type="submission" date="2024-07" db="EMBL/GenBank/DDBJ databases">
        <authorList>
            <person name="Yu S.T."/>
        </authorList>
    </citation>
    <scope>NUCLEOTIDE SEQUENCE</scope>
    <source>
        <strain evidence="2">R41</strain>
    </source>
</reference>
<gene>
    <name evidence="2" type="ORF">AB5J53_00205</name>
</gene>
<feature type="compositionally biased region" description="Basic and acidic residues" evidence="1">
    <location>
        <begin position="84"/>
        <end position="94"/>
    </location>
</feature>
<sequence>MLNVARGGRAGSNREQNDGEAWLIAEEGAVIRRWIAECPELAMGEPFGVEHRLLDAFGIPGRLEDLDPQRRPGQQLGGYLGRLRRADSRGGVEP</sequence>
<dbReference type="AlphaFoldDB" id="A0AB39R7K1"/>
<name>A0AB39R7K1_9ACTN</name>